<protein>
    <submittedName>
        <fullName evidence="1">Uncharacterized protein</fullName>
    </submittedName>
</protein>
<accession>A0A3P6UQ58</accession>
<name>A0A3P6UQ58_ONCOC</name>
<feature type="non-terminal residue" evidence="1">
    <location>
        <position position="1"/>
    </location>
</feature>
<reference evidence="1 2" key="1">
    <citation type="submission" date="2018-08" db="EMBL/GenBank/DDBJ databases">
        <authorList>
            <person name="Laetsch R D."/>
            <person name="Stevens L."/>
            <person name="Kumar S."/>
            <person name="Blaxter L. M."/>
        </authorList>
    </citation>
    <scope>NUCLEOTIDE SEQUENCE [LARGE SCALE GENOMIC DNA]</scope>
</reference>
<dbReference type="OrthoDB" id="5814149at2759"/>
<dbReference type="EMBL" id="UYRW01001745">
    <property type="protein sequence ID" value="VDK80404.1"/>
    <property type="molecule type" value="Genomic_DNA"/>
</dbReference>
<gene>
    <name evidence="1" type="ORF">NOO_LOCUS5994</name>
</gene>
<evidence type="ECO:0000313" key="1">
    <source>
        <dbReference type="EMBL" id="VDK80404.1"/>
    </source>
</evidence>
<dbReference type="AlphaFoldDB" id="A0A3P6UQ58"/>
<dbReference type="Proteomes" id="UP000271087">
    <property type="component" value="Unassembled WGS sequence"/>
</dbReference>
<sequence>KVSKDEPSKAAKKRSLFLTLGRRRTTEMRLGPDGKLTIGSMETDFKRPSSPIDKIKSLFRKSKDSVPAASQQISSNYAHLDYVNFPSSASPRYGFADKVYGVYPSSHLAPPITRDPFAPQYRKYTAAITTPGSTSSNYNRYSYIPATNDRTLRHWHEDPHIY</sequence>
<organism evidence="1 2">
    <name type="scientific">Onchocerca ochengi</name>
    <name type="common">Filarial nematode worm</name>
    <dbReference type="NCBI Taxonomy" id="42157"/>
    <lineage>
        <taxon>Eukaryota</taxon>
        <taxon>Metazoa</taxon>
        <taxon>Ecdysozoa</taxon>
        <taxon>Nematoda</taxon>
        <taxon>Chromadorea</taxon>
        <taxon>Rhabditida</taxon>
        <taxon>Spirurina</taxon>
        <taxon>Spiruromorpha</taxon>
        <taxon>Filarioidea</taxon>
        <taxon>Onchocercidae</taxon>
        <taxon>Onchocerca</taxon>
    </lineage>
</organism>
<evidence type="ECO:0000313" key="2">
    <source>
        <dbReference type="Proteomes" id="UP000271087"/>
    </source>
</evidence>
<proteinExistence type="predicted"/>
<keyword evidence="2" id="KW-1185">Reference proteome</keyword>